<dbReference type="SUPFAM" id="SSF161098">
    <property type="entry name" value="MetI-like"/>
    <property type="match status" value="2"/>
</dbReference>
<evidence type="ECO:0000256" key="4">
    <source>
        <dbReference type="ARBA" id="ARBA00022692"/>
    </source>
</evidence>
<feature type="transmembrane region" description="Helical" evidence="7">
    <location>
        <begin position="134"/>
        <end position="158"/>
    </location>
</feature>
<evidence type="ECO:0000256" key="1">
    <source>
        <dbReference type="ARBA" id="ARBA00004651"/>
    </source>
</evidence>
<comment type="caution">
    <text evidence="9">The sequence shown here is derived from an EMBL/GenBank/DDBJ whole genome shotgun (WGS) entry which is preliminary data.</text>
</comment>
<dbReference type="RefSeq" id="WP_377367073.1">
    <property type="nucleotide sequence ID" value="NZ_JBHTMN010000011.1"/>
</dbReference>
<dbReference type="InterPro" id="IPR035906">
    <property type="entry name" value="MetI-like_sf"/>
</dbReference>
<dbReference type="EMBL" id="JBHTMN010000011">
    <property type="protein sequence ID" value="MFD1383626.1"/>
    <property type="molecule type" value="Genomic_DNA"/>
</dbReference>
<evidence type="ECO:0000259" key="8">
    <source>
        <dbReference type="PROSITE" id="PS50928"/>
    </source>
</evidence>
<dbReference type="PANTHER" id="PTHR30183">
    <property type="entry name" value="MOLYBDENUM TRANSPORT SYSTEM PERMEASE PROTEIN MODB"/>
    <property type="match status" value="1"/>
</dbReference>
<organism evidence="9 10">
    <name type="scientific">Rhodanobacter aciditrophus</name>
    <dbReference type="NCBI Taxonomy" id="1623218"/>
    <lineage>
        <taxon>Bacteria</taxon>
        <taxon>Pseudomonadati</taxon>
        <taxon>Pseudomonadota</taxon>
        <taxon>Gammaproteobacteria</taxon>
        <taxon>Lysobacterales</taxon>
        <taxon>Rhodanobacteraceae</taxon>
        <taxon>Rhodanobacter</taxon>
    </lineage>
</organism>
<feature type="transmembrane region" description="Helical" evidence="7">
    <location>
        <begin position="386"/>
        <end position="404"/>
    </location>
</feature>
<evidence type="ECO:0000256" key="5">
    <source>
        <dbReference type="ARBA" id="ARBA00022989"/>
    </source>
</evidence>
<evidence type="ECO:0000256" key="2">
    <source>
        <dbReference type="ARBA" id="ARBA00022448"/>
    </source>
</evidence>
<proteinExistence type="predicted"/>
<keyword evidence="6 7" id="KW-0472">Membrane</keyword>
<dbReference type="PROSITE" id="PS50928">
    <property type="entry name" value="ABC_TM1"/>
    <property type="match status" value="2"/>
</dbReference>
<protein>
    <submittedName>
        <fullName evidence="9">ABC transporter permease</fullName>
    </submittedName>
</protein>
<feature type="transmembrane region" description="Helical" evidence="7">
    <location>
        <begin position="283"/>
        <end position="313"/>
    </location>
</feature>
<dbReference type="CDD" id="cd06261">
    <property type="entry name" value="TM_PBP2"/>
    <property type="match status" value="2"/>
</dbReference>
<keyword evidence="3" id="KW-1003">Cell membrane</keyword>
<comment type="subcellular location">
    <subcellularLocation>
        <location evidence="1">Cell membrane</location>
        <topology evidence="1">Multi-pass membrane protein</topology>
    </subcellularLocation>
</comment>
<feature type="domain" description="ABC transmembrane type-1" evidence="8">
    <location>
        <begin position="343"/>
        <end position="530"/>
    </location>
</feature>
<dbReference type="Gene3D" id="1.10.3720.10">
    <property type="entry name" value="MetI-like"/>
    <property type="match status" value="2"/>
</dbReference>
<feature type="transmembrane region" description="Helical" evidence="7">
    <location>
        <begin position="94"/>
        <end position="114"/>
    </location>
</feature>
<dbReference type="PANTHER" id="PTHR30183:SF6">
    <property type="entry name" value="INNER MEMBRANE ABC TRANSPORTER PERMEASE PROTEIN YNJC"/>
    <property type="match status" value="1"/>
</dbReference>
<dbReference type="InterPro" id="IPR000515">
    <property type="entry name" value="MetI-like"/>
</dbReference>
<dbReference type="Proteomes" id="UP001597059">
    <property type="component" value="Unassembled WGS sequence"/>
</dbReference>
<evidence type="ECO:0000256" key="3">
    <source>
        <dbReference type="ARBA" id="ARBA00022475"/>
    </source>
</evidence>
<evidence type="ECO:0000313" key="10">
    <source>
        <dbReference type="Proteomes" id="UP001597059"/>
    </source>
</evidence>
<reference evidence="10" key="1">
    <citation type="journal article" date="2019" name="Int. J. Syst. Evol. Microbiol.">
        <title>The Global Catalogue of Microorganisms (GCM) 10K type strain sequencing project: providing services to taxonomists for standard genome sequencing and annotation.</title>
        <authorList>
            <consortium name="The Broad Institute Genomics Platform"/>
            <consortium name="The Broad Institute Genome Sequencing Center for Infectious Disease"/>
            <person name="Wu L."/>
            <person name="Ma J."/>
        </authorList>
    </citation>
    <scope>NUCLEOTIDE SEQUENCE [LARGE SCALE GENOMIC DNA]</scope>
    <source>
        <strain evidence="10">JCM 30774</strain>
    </source>
</reference>
<feature type="transmembrane region" description="Helical" evidence="7">
    <location>
        <begin position="347"/>
        <end position="365"/>
    </location>
</feature>
<accession>A0ABW4B2B5</accession>
<name>A0ABW4B2B5_9GAMM</name>
<feature type="transmembrane region" description="Helical" evidence="7">
    <location>
        <begin position="43"/>
        <end position="73"/>
    </location>
</feature>
<feature type="transmembrane region" description="Helical" evidence="7">
    <location>
        <begin position="235"/>
        <end position="262"/>
    </location>
</feature>
<evidence type="ECO:0000256" key="7">
    <source>
        <dbReference type="SAM" id="Phobius"/>
    </source>
</evidence>
<feature type="transmembrane region" description="Helical" evidence="7">
    <location>
        <begin position="511"/>
        <end position="537"/>
    </location>
</feature>
<feature type="transmembrane region" description="Helical" evidence="7">
    <location>
        <begin position="195"/>
        <end position="215"/>
    </location>
</feature>
<keyword evidence="4 7" id="KW-0812">Transmembrane</keyword>
<keyword evidence="2" id="KW-0813">Transport</keyword>
<gene>
    <name evidence="9" type="ORF">ACFQ45_09620</name>
</gene>
<evidence type="ECO:0000256" key="6">
    <source>
        <dbReference type="ARBA" id="ARBA00023136"/>
    </source>
</evidence>
<feature type="domain" description="ABC transmembrane type-1" evidence="8">
    <location>
        <begin position="43"/>
        <end position="258"/>
    </location>
</feature>
<keyword evidence="5 7" id="KW-1133">Transmembrane helix</keyword>
<evidence type="ECO:0000313" key="9">
    <source>
        <dbReference type="EMBL" id="MFD1383626.1"/>
    </source>
</evidence>
<feature type="transmembrane region" description="Helical" evidence="7">
    <location>
        <begin position="410"/>
        <end position="429"/>
    </location>
</feature>
<keyword evidence="10" id="KW-1185">Reference proteome</keyword>
<sequence length="549" mass="61206">MLCTPILVGVTGVLLPSFGVEPAFGRYALNLSHWHALGLEPEFWSGLWLSISSGFLATLLAYWFASSLLVSCYHRPWFQRLQSFITPILSIPHAAMTIGLLFLLAPSGWLARWFSPWLTGWDRPPNLLTTQDPFGISLILALVIKEMPYLLFALLAAVTQLQPNQHIDTARLLGYQRTTAWHFIVLPRLYPLIRLPIFIVLAFNLTVVDVAMIIGPNTPSTLAVTLLRWFNDPSLAMGGIASAAAIVLALAVVITMLVWHGLAKSMIALRHRQSLVGKRRSETQLITHVGTAGAYITLALSLLTLLILPLWAFTRRWRFPDSLPNTWTSDNVTRASRSLIELGGQSLSLALVSTTLALAITLVFLERSHAKKAFGHLVDKLMYVPIILPQITLLFGVQVGLLWLNLHGTWWSVVALHTLYVAPYVYLTLKGPYLAYDQRYVEQANRLRQTPLRNYVDIKLAMLKAPLWATFAIGFSVSIAQYLPTLMAGEGRITTLTTEAVSRAASGDRKLVSVLALVQSLLPLMVFLMAMVIPKYWTPVRLSLRKRLC</sequence>